<accession>A0A3P8SEV8</accession>
<feature type="repeat" description="ANK" evidence="1">
    <location>
        <begin position="146"/>
        <end position="178"/>
    </location>
</feature>
<protein>
    <submittedName>
        <fullName evidence="2">Ankyrin repeat domain 45</fullName>
    </submittedName>
</protein>
<organism evidence="2 3">
    <name type="scientific">Amphiprion percula</name>
    <name type="common">Orange clownfish</name>
    <name type="synonym">Lutjanus percula</name>
    <dbReference type="NCBI Taxonomy" id="161767"/>
    <lineage>
        <taxon>Eukaryota</taxon>
        <taxon>Metazoa</taxon>
        <taxon>Chordata</taxon>
        <taxon>Craniata</taxon>
        <taxon>Vertebrata</taxon>
        <taxon>Euteleostomi</taxon>
        <taxon>Actinopterygii</taxon>
        <taxon>Neopterygii</taxon>
        <taxon>Teleostei</taxon>
        <taxon>Neoteleostei</taxon>
        <taxon>Acanthomorphata</taxon>
        <taxon>Ovalentaria</taxon>
        <taxon>Pomacentridae</taxon>
        <taxon>Amphiprion</taxon>
    </lineage>
</organism>
<keyword evidence="3" id="KW-1185">Reference proteome</keyword>
<dbReference type="InterPro" id="IPR002110">
    <property type="entry name" value="Ankyrin_rpt"/>
</dbReference>
<proteinExistence type="predicted"/>
<reference evidence="2" key="2">
    <citation type="submission" date="2025-08" db="UniProtKB">
        <authorList>
            <consortium name="Ensembl"/>
        </authorList>
    </citation>
    <scope>IDENTIFICATION</scope>
</reference>
<dbReference type="PROSITE" id="PS50297">
    <property type="entry name" value="ANK_REP_REGION"/>
    <property type="match status" value="1"/>
</dbReference>
<evidence type="ECO:0000313" key="2">
    <source>
        <dbReference type="Ensembl" id="ENSAPEP00000011163.1"/>
    </source>
</evidence>
<dbReference type="Proteomes" id="UP000265080">
    <property type="component" value="Chromosome 10"/>
</dbReference>
<dbReference type="GeneTree" id="ENSGT00390000008829"/>
<dbReference type="Gene3D" id="1.25.40.20">
    <property type="entry name" value="Ankyrin repeat-containing domain"/>
    <property type="match status" value="1"/>
</dbReference>
<keyword evidence="1" id="KW-0040">ANK repeat</keyword>
<reference evidence="2" key="3">
    <citation type="submission" date="2025-09" db="UniProtKB">
        <authorList>
            <consortium name="Ensembl"/>
        </authorList>
    </citation>
    <scope>IDENTIFICATION</scope>
</reference>
<name>A0A3P8SEV8_AMPPE</name>
<dbReference type="PROSITE" id="PS50088">
    <property type="entry name" value="ANK_REPEAT"/>
    <property type="match status" value="2"/>
</dbReference>
<feature type="repeat" description="ANK" evidence="1">
    <location>
        <begin position="113"/>
        <end position="145"/>
    </location>
</feature>
<dbReference type="PANTHER" id="PTHR22677">
    <property type="entry name" value="ANKYRIN REPEAT DOMAIN-CONTAINING PROTEIN 60"/>
    <property type="match status" value="1"/>
</dbReference>
<evidence type="ECO:0000313" key="3">
    <source>
        <dbReference type="Proteomes" id="UP000265080"/>
    </source>
</evidence>
<dbReference type="PANTHER" id="PTHR22677:SF4">
    <property type="entry name" value="USHER SYNDROME TYPE-1G PROTEIN-LIKE PROTEIN"/>
    <property type="match status" value="1"/>
</dbReference>
<dbReference type="InterPro" id="IPR039323">
    <property type="entry name" value="ANKRD_45/46/60"/>
</dbReference>
<reference evidence="2 3" key="1">
    <citation type="submission" date="2018-03" db="EMBL/GenBank/DDBJ databases">
        <title>Finding Nemo's genes: A chromosome-scale reference assembly of the genome of the orange clownfish Amphiprion percula.</title>
        <authorList>
            <person name="Lehmann R."/>
        </authorList>
    </citation>
    <scope>NUCLEOTIDE SEQUENCE</scope>
</reference>
<dbReference type="STRING" id="161767.ENSAPEP00000011163"/>
<dbReference type="Pfam" id="PF12796">
    <property type="entry name" value="Ank_2"/>
    <property type="match status" value="1"/>
</dbReference>
<dbReference type="AlphaFoldDB" id="A0A3P8SEV8"/>
<dbReference type="SUPFAM" id="SSF48403">
    <property type="entry name" value="Ankyrin repeat"/>
    <property type="match status" value="1"/>
</dbReference>
<dbReference type="InterPro" id="IPR036770">
    <property type="entry name" value="Ankyrin_rpt-contain_sf"/>
</dbReference>
<dbReference type="Ensembl" id="ENSAPET00000011467.1">
    <property type="protein sequence ID" value="ENSAPEP00000011163.1"/>
    <property type="gene ID" value="ENSAPEG00000007978.1"/>
</dbReference>
<sequence>VRMSATGMGCCDSRTMSEAGGEHPRRMAAVIRNYGYESVLTPVWIMGLKQTEKKTWNPKSCFWQNNAIDIDGRTEVILCVQSGDLEALKQLLEGVEESQESLELKLFARRDEVGRNVLMIASMLGRSDTVRELVGHGAPVNEQTVRGYSALHLAACWGHEDTVRTLVELGADLQAQTFRGETPVDLSSIYSRTDCTERLILAGGYTTSQCPSSFCHVIIPHQLQNARLHYMFLCKCLQNICAHVSSAKSDWIQNAKNPTVSDFTAQRQDFEEALQPVLNKLSALCKYPAAAHVFILNI</sequence>
<evidence type="ECO:0000256" key="1">
    <source>
        <dbReference type="PROSITE-ProRule" id="PRU00023"/>
    </source>
</evidence>
<dbReference type="SMART" id="SM00248">
    <property type="entry name" value="ANK"/>
    <property type="match status" value="4"/>
</dbReference>